<dbReference type="PANTHER" id="PTHR43023:SF6">
    <property type="entry name" value="INTERMEMBRANE PHOSPHOLIPID TRANSPORT SYSTEM ATP-BINDING PROTEIN MLAF"/>
    <property type="match status" value="1"/>
</dbReference>
<evidence type="ECO:0000313" key="6">
    <source>
        <dbReference type="Proteomes" id="UP000011131"/>
    </source>
</evidence>
<dbReference type="SUPFAM" id="SSF52540">
    <property type="entry name" value="P-loop containing nucleoside triphosphate hydrolases"/>
    <property type="match status" value="1"/>
</dbReference>
<dbReference type="eggNOG" id="COG1127">
    <property type="taxonomic scope" value="Bacteria"/>
</dbReference>
<feature type="domain" description="ABC transporter" evidence="4">
    <location>
        <begin position="19"/>
        <end position="256"/>
    </location>
</feature>
<dbReference type="InterPro" id="IPR003439">
    <property type="entry name" value="ABC_transporter-like_ATP-bd"/>
</dbReference>
<dbReference type="STRING" id="1278073.MYSTI_04217"/>
<dbReference type="InterPro" id="IPR027417">
    <property type="entry name" value="P-loop_NTPase"/>
</dbReference>
<dbReference type="PROSITE" id="PS00211">
    <property type="entry name" value="ABC_TRANSPORTER_1"/>
    <property type="match status" value="1"/>
</dbReference>
<dbReference type="PATRIC" id="fig|1278073.3.peg.4288"/>
<organism evidence="5 6">
    <name type="scientific">Myxococcus stipitatus (strain DSM 14675 / JCM 12634 / Mx s8)</name>
    <dbReference type="NCBI Taxonomy" id="1278073"/>
    <lineage>
        <taxon>Bacteria</taxon>
        <taxon>Pseudomonadati</taxon>
        <taxon>Myxococcota</taxon>
        <taxon>Myxococcia</taxon>
        <taxon>Myxococcales</taxon>
        <taxon>Cystobacterineae</taxon>
        <taxon>Myxococcaceae</taxon>
        <taxon>Myxococcus</taxon>
    </lineage>
</organism>
<reference evidence="5 6" key="1">
    <citation type="journal article" date="2013" name="Genome Announc.">
        <title>Complete genome sequence of Myxococcus stipitatus strain DSM 14675, a fruiting myxobacterium.</title>
        <authorList>
            <person name="Huntley S."/>
            <person name="Kneip S."/>
            <person name="Treuner-Lange A."/>
            <person name="Sogaard-Andersen L."/>
        </authorList>
    </citation>
    <scope>NUCLEOTIDE SEQUENCE [LARGE SCALE GENOMIC DNA]</scope>
    <source>
        <strain evidence="6">DSM 14675 / JCM 12634 / Mx s8</strain>
    </source>
</reference>
<dbReference type="PROSITE" id="PS50893">
    <property type="entry name" value="ABC_TRANSPORTER_2"/>
    <property type="match status" value="1"/>
</dbReference>
<evidence type="ECO:0000313" key="5">
    <source>
        <dbReference type="EMBL" id="AGC45515.1"/>
    </source>
</evidence>
<protein>
    <submittedName>
        <fullName evidence="5">ABC transporter ATP-binding protein</fullName>
    </submittedName>
</protein>
<dbReference type="SMART" id="SM00382">
    <property type="entry name" value="AAA"/>
    <property type="match status" value="1"/>
</dbReference>
<dbReference type="Proteomes" id="UP000011131">
    <property type="component" value="Chromosome"/>
</dbReference>
<dbReference type="AlphaFoldDB" id="L7UCC8"/>
<dbReference type="InterPro" id="IPR003593">
    <property type="entry name" value="AAA+_ATPase"/>
</dbReference>
<dbReference type="Pfam" id="PF00005">
    <property type="entry name" value="ABC_tran"/>
    <property type="match status" value="1"/>
</dbReference>
<proteinExistence type="predicted"/>
<dbReference type="GO" id="GO:0016887">
    <property type="term" value="F:ATP hydrolysis activity"/>
    <property type="evidence" value="ECO:0007669"/>
    <property type="project" value="InterPro"/>
</dbReference>
<keyword evidence="2" id="KW-0547">Nucleotide-binding</keyword>
<name>L7UCC8_MYXSD</name>
<evidence type="ECO:0000256" key="1">
    <source>
        <dbReference type="ARBA" id="ARBA00022448"/>
    </source>
</evidence>
<dbReference type="Gene3D" id="3.40.50.300">
    <property type="entry name" value="P-loop containing nucleotide triphosphate hydrolases"/>
    <property type="match status" value="1"/>
</dbReference>
<dbReference type="KEGG" id="msd:MYSTI_04217"/>
<keyword evidence="6" id="KW-1185">Reference proteome</keyword>
<dbReference type="HOGENOM" id="CLU_000604_1_22_7"/>
<keyword evidence="1" id="KW-0813">Transport</keyword>
<evidence type="ECO:0000259" key="4">
    <source>
        <dbReference type="PROSITE" id="PS50893"/>
    </source>
</evidence>
<keyword evidence="3 5" id="KW-0067">ATP-binding</keyword>
<accession>L7UCC8</accession>
<dbReference type="EMBL" id="CP004025">
    <property type="protein sequence ID" value="AGC45515.1"/>
    <property type="molecule type" value="Genomic_DNA"/>
</dbReference>
<sequence length="262" mass="28181">MAAQGPSDSAAGVSTKPMIEIVDLHKTFGENKVLTGINLTVPAGSTCVILGGSGSGKTVLMKHMIGLLRPDSGQVIIDGEDIIPLGVEGLQRVRNKFGMVFQAAALFDSMTVFENVAFPLREHTQLSEDELHEKVRAKLDLMGLKREVESKFPSDLSGGMRKRVGLARAVVLDPKIVLYDEPTTGLDPITTDYVDEMILAAQKGLGVTSVVISHDISSAFNVADQIAFLSKGVIVANGPPEQLRESEHPAVKVFLETWFGKN</sequence>
<evidence type="ECO:0000256" key="2">
    <source>
        <dbReference type="ARBA" id="ARBA00022741"/>
    </source>
</evidence>
<evidence type="ECO:0000256" key="3">
    <source>
        <dbReference type="ARBA" id="ARBA00022840"/>
    </source>
</evidence>
<dbReference type="GO" id="GO:0005524">
    <property type="term" value="F:ATP binding"/>
    <property type="evidence" value="ECO:0007669"/>
    <property type="project" value="UniProtKB-KW"/>
</dbReference>
<dbReference type="InterPro" id="IPR017871">
    <property type="entry name" value="ABC_transporter-like_CS"/>
</dbReference>
<dbReference type="CDD" id="cd03261">
    <property type="entry name" value="ABC_Org_Solvent_Resistant"/>
    <property type="match status" value="1"/>
</dbReference>
<gene>
    <name evidence="5" type="ordered locus">MYSTI_04217</name>
</gene>
<dbReference type="PANTHER" id="PTHR43023">
    <property type="entry name" value="PROTEIN TRIGALACTOSYLDIACYLGLYCEROL 3, CHLOROPLASTIC"/>
    <property type="match status" value="1"/>
</dbReference>